<keyword evidence="6" id="KW-1185">Reference proteome</keyword>
<dbReference type="Pfam" id="PF07804">
    <property type="entry name" value="HipA_C"/>
    <property type="match status" value="1"/>
</dbReference>
<keyword evidence="2" id="KW-0808">Transferase</keyword>
<gene>
    <name evidence="5" type="ORF">AACT_1383</name>
</gene>
<dbReference type="GO" id="GO:0005829">
    <property type="term" value="C:cytosol"/>
    <property type="evidence" value="ECO:0007669"/>
    <property type="project" value="TreeGrafter"/>
</dbReference>
<proteinExistence type="inferred from homology"/>
<comment type="similarity">
    <text evidence="1">Belongs to the HipA Ser/Thr kinase family.</text>
</comment>
<dbReference type="EMBL" id="CP042652">
    <property type="protein sequence ID" value="QKE28551.1"/>
    <property type="molecule type" value="Genomic_DNA"/>
</dbReference>
<dbReference type="PANTHER" id="PTHR37419">
    <property type="entry name" value="SERINE/THREONINE-PROTEIN KINASE TOXIN HIPA"/>
    <property type="match status" value="1"/>
</dbReference>
<evidence type="ECO:0000313" key="6">
    <source>
        <dbReference type="Proteomes" id="UP000503483"/>
    </source>
</evidence>
<dbReference type="Proteomes" id="UP000503483">
    <property type="component" value="Chromosome"/>
</dbReference>
<sequence>MRYKMENKICLGCLAIDKKLRNNYCPKCIKELFNGTVPNPLTFDKVEFTKKRAELSARMSISGVQDKISLTFEKKDLIPTATNGRYILKPIPSGDGHIQNEKDIAANEHLSMLISKNIFKIPTASCGLIKFSDGELAYITKRFDYDEFSNLKYDQEDFAGVMGITPITHGENYKYDACSYLDCAKIIKKYVASSIISQEDFFKRIILNYLICNGDAHIKNFSLYSKADSIEYFLTPNYDLLNTRFHINEKYGDMAIDLLDDYTSTYEAYGYYTYDDFKTFAKYIDLLEIRFNKIMKFIEDSYQEVEILIDKSFLSPKAKEFYKESYKDRMKRLRLK</sequence>
<name>A0A6M8END2_9BACT</name>
<evidence type="ECO:0000259" key="4">
    <source>
        <dbReference type="Pfam" id="PF07804"/>
    </source>
</evidence>
<dbReference type="AlphaFoldDB" id="A0A6M8END2"/>
<evidence type="ECO:0000256" key="2">
    <source>
        <dbReference type="ARBA" id="ARBA00022679"/>
    </source>
</evidence>
<dbReference type="InterPro" id="IPR052028">
    <property type="entry name" value="HipA_Ser/Thr_kinase"/>
</dbReference>
<evidence type="ECO:0000313" key="5">
    <source>
        <dbReference type="EMBL" id="QKE28551.1"/>
    </source>
</evidence>
<dbReference type="PANTHER" id="PTHR37419:SF1">
    <property type="entry name" value="SERINE_THREONINE-PROTEIN KINASE TOXIN HIPA"/>
    <property type="match status" value="1"/>
</dbReference>
<evidence type="ECO:0000256" key="1">
    <source>
        <dbReference type="ARBA" id="ARBA00010164"/>
    </source>
</evidence>
<organism evidence="5 6">
    <name type="scientific">Arcobacter acticola</name>
    <dbReference type="NCBI Taxonomy" id="1849015"/>
    <lineage>
        <taxon>Bacteria</taxon>
        <taxon>Pseudomonadati</taxon>
        <taxon>Campylobacterota</taxon>
        <taxon>Epsilonproteobacteria</taxon>
        <taxon>Campylobacterales</taxon>
        <taxon>Arcobacteraceae</taxon>
        <taxon>Arcobacter</taxon>
    </lineage>
</organism>
<evidence type="ECO:0000256" key="3">
    <source>
        <dbReference type="ARBA" id="ARBA00022777"/>
    </source>
</evidence>
<dbReference type="InterPro" id="IPR012893">
    <property type="entry name" value="HipA-like_C"/>
</dbReference>
<keyword evidence="3" id="KW-0418">Kinase</keyword>
<dbReference type="GO" id="GO:0004674">
    <property type="term" value="F:protein serine/threonine kinase activity"/>
    <property type="evidence" value="ECO:0007669"/>
    <property type="project" value="TreeGrafter"/>
</dbReference>
<dbReference type="Gene3D" id="1.10.1070.20">
    <property type="match status" value="1"/>
</dbReference>
<accession>A0A6M8END2</accession>
<dbReference type="KEGG" id="paco:AACT_1383"/>
<protein>
    <submittedName>
        <fullName evidence="5">Toxin-antitoxin system, toxin component, HipA family</fullName>
    </submittedName>
</protein>
<feature type="domain" description="HipA-like C-terminal" evidence="4">
    <location>
        <begin position="59"/>
        <end position="296"/>
    </location>
</feature>
<reference evidence="5 6" key="1">
    <citation type="submission" date="2019-08" db="EMBL/GenBank/DDBJ databases">
        <title>Complete genome sequence of Arcobacter acticola.</title>
        <authorList>
            <person name="Miller W."/>
        </authorList>
    </citation>
    <scope>NUCLEOTIDE SEQUENCE [LARGE SCALE GENOMIC DNA]</scope>
    <source>
        <strain evidence="5 6">KCTC 52212</strain>
    </source>
</reference>